<sequence>MDQASFLEKKSIEDFLSLTFFGKATDNHTMDVQWYARSLMGFNESFIRLNKELFRIEVTLEIVAEEEGSLRAILKFAGMAVAAVGLYASVTTIDTYHEYKPSNAIKSTYAYVINLFKESNGDSNLLEEKVTGSKLSDEEKRRLLKLIANLDFKLSLDDMTLFLEQSGFDEVQIDGGINAKAQITKFDRPYFKVHPEDLTTVEEYDDILTVVAIGNYQEWKFEGKETGRKFTAIILDNVFLHKIKQHPAKEIFKMRFAANIVKISTIKAGNRKPSPPTYEIDSLKVVNESLHLPMDE</sequence>
<dbReference type="AlphaFoldDB" id="A0A7K1KRQ5"/>
<name>A0A7K1KRQ5_9BACT</name>
<dbReference type="Proteomes" id="UP000461162">
    <property type="component" value="Unassembled WGS sequence"/>
</dbReference>
<comment type="caution">
    <text evidence="1">The sequence shown here is derived from an EMBL/GenBank/DDBJ whole genome shotgun (WGS) entry which is preliminary data.</text>
</comment>
<dbReference type="EMBL" id="WODC01000010">
    <property type="protein sequence ID" value="MUM78640.1"/>
    <property type="molecule type" value="Genomic_DNA"/>
</dbReference>
<keyword evidence="2" id="KW-1185">Reference proteome</keyword>
<reference evidence="1 2" key="1">
    <citation type="submission" date="2019-11" db="EMBL/GenBank/DDBJ databases">
        <title>Pseudodesulfovibrio alkaliphilus, sp. nov., an alkaliphilic sulfate-reducing bacteria from mud volcano of Taman peninsula, Russia.</title>
        <authorList>
            <person name="Frolova A."/>
            <person name="Merkel A.Y."/>
            <person name="Slobodkin A.I."/>
        </authorList>
    </citation>
    <scope>NUCLEOTIDE SEQUENCE [LARGE SCALE GENOMIC DNA]</scope>
    <source>
        <strain evidence="1 2">F-1</strain>
    </source>
</reference>
<organism evidence="1 2">
    <name type="scientific">Pseudodesulfovibrio alkaliphilus</name>
    <dbReference type="NCBI Taxonomy" id="2661613"/>
    <lineage>
        <taxon>Bacteria</taxon>
        <taxon>Pseudomonadati</taxon>
        <taxon>Thermodesulfobacteriota</taxon>
        <taxon>Desulfovibrionia</taxon>
        <taxon>Desulfovibrionales</taxon>
        <taxon>Desulfovibrionaceae</taxon>
    </lineage>
</organism>
<evidence type="ECO:0000313" key="1">
    <source>
        <dbReference type="EMBL" id="MUM78640.1"/>
    </source>
</evidence>
<protein>
    <submittedName>
        <fullName evidence="1">Uncharacterized protein</fullName>
    </submittedName>
</protein>
<dbReference type="RefSeq" id="WP_155935486.1">
    <property type="nucleotide sequence ID" value="NZ_WODC01000010.1"/>
</dbReference>
<proteinExistence type="predicted"/>
<evidence type="ECO:0000313" key="2">
    <source>
        <dbReference type="Proteomes" id="UP000461162"/>
    </source>
</evidence>
<accession>A0A7K1KRQ5</accession>
<gene>
    <name evidence="1" type="ORF">GKC30_13450</name>
</gene>